<dbReference type="EMBL" id="CP020931">
    <property type="protein sequence ID" value="ARM83316.1"/>
    <property type="molecule type" value="Genomic_DNA"/>
</dbReference>
<dbReference type="AlphaFoldDB" id="A0A1W6K7A2"/>
<dbReference type="SUPFAM" id="SSF47616">
    <property type="entry name" value="GST C-terminal domain-like"/>
    <property type="match status" value="1"/>
</dbReference>
<keyword evidence="2" id="KW-0808">Transferase</keyword>
<dbReference type="CDD" id="cd00299">
    <property type="entry name" value="GST_C_family"/>
    <property type="match status" value="1"/>
</dbReference>
<dbReference type="InterPro" id="IPR036282">
    <property type="entry name" value="Glutathione-S-Trfase_C_sf"/>
</dbReference>
<dbReference type="Pfam" id="PF13417">
    <property type="entry name" value="GST_N_3"/>
    <property type="match status" value="1"/>
</dbReference>
<protein>
    <submittedName>
        <fullName evidence="2">Glutathione S-transferase</fullName>
    </submittedName>
</protein>
<dbReference type="GO" id="GO:0016740">
    <property type="term" value="F:transferase activity"/>
    <property type="evidence" value="ECO:0007669"/>
    <property type="project" value="UniProtKB-KW"/>
</dbReference>
<dbReference type="GeneID" id="77255194"/>
<proteinExistence type="predicted"/>
<dbReference type="InterPro" id="IPR036249">
    <property type="entry name" value="Thioredoxin-like_sf"/>
</dbReference>
<dbReference type="STRING" id="1420917.AU15_00020"/>
<dbReference type="PROSITE" id="PS50404">
    <property type="entry name" value="GST_NTER"/>
    <property type="match status" value="1"/>
</dbReference>
<gene>
    <name evidence="2" type="ORF">MARSALSMR5_01224</name>
</gene>
<reference evidence="2 3" key="1">
    <citation type="submission" date="2017-04" db="EMBL/GenBank/DDBJ databases">
        <title>Genome Sequence of Marinobacter salarius strain SMR5 Isolated from a culture of the Diatom Skeletonema marinoi.</title>
        <authorList>
            <person name="Topel M."/>
            <person name="Pinder M.I.M."/>
            <person name="Johansson O.N."/>
            <person name="Kourtchenko O."/>
            <person name="Godhe A."/>
            <person name="Clarke A.K."/>
        </authorList>
    </citation>
    <scope>NUCLEOTIDE SEQUENCE [LARGE SCALE GENOMIC DNA]</scope>
    <source>
        <strain evidence="2 3">SMR5</strain>
    </source>
</reference>
<dbReference type="InterPro" id="IPR004045">
    <property type="entry name" value="Glutathione_S-Trfase_N"/>
</dbReference>
<dbReference type="Proteomes" id="UP000193100">
    <property type="component" value="Chromosome"/>
</dbReference>
<evidence type="ECO:0000313" key="2">
    <source>
        <dbReference type="EMBL" id="ARM83316.1"/>
    </source>
</evidence>
<accession>A0A1W6K7A2</accession>
<dbReference type="RefSeq" id="WP_085679646.1">
    <property type="nucleotide sequence ID" value="NZ_CP020931.1"/>
</dbReference>
<dbReference type="SUPFAM" id="SSF52833">
    <property type="entry name" value="Thioredoxin-like"/>
    <property type="match status" value="1"/>
</dbReference>
<evidence type="ECO:0000313" key="3">
    <source>
        <dbReference type="Proteomes" id="UP000193100"/>
    </source>
</evidence>
<organism evidence="2 3">
    <name type="scientific">Marinobacter salarius</name>
    <dbReference type="NCBI Taxonomy" id="1420917"/>
    <lineage>
        <taxon>Bacteria</taxon>
        <taxon>Pseudomonadati</taxon>
        <taxon>Pseudomonadota</taxon>
        <taxon>Gammaproteobacteria</taxon>
        <taxon>Pseudomonadales</taxon>
        <taxon>Marinobacteraceae</taxon>
        <taxon>Marinobacter</taxon>
    </lineage>
</organism>
<dbReference type="Pfam" id="PF13410">
    <property type="entry name" value="GST_C_2"/>
    <property type="match status" value="1"/>
</dbReference>
<name>A0A1W6K7A2_9GAMM</name>
<feature type="domain" description="GST N-terminal" evidence="1">
    <location>
        <begin position="2"/>
        <end position="81"/>
    </location>
</feature>
<dbReference type="Gene3D" id="3.40.30.110">
    <property type="match status" value="2"/>
</dbReference>
<sequence length="304" mass="33460">MQEFILYHYAMSPFSEKVRAMLGYAGLSWQSVIVREMPPRPMLSALAGGYRKVPVAQSGADVFCDSRAIADEIARLSGKPELSLANQPQAVIDFVRTTDLEVFLACVIAASDGRMLRKLIRDTSLLNALRFLKDRITMGTKSRVKAVRGPQAKAKVMAHIETMESMLAKDFLFGDTPCIADFSAYHGLWFVCDLAGKPWLRDAPNVAAWLERMKAFGHGKPSEITADQALDIARSETPRAIESAGGNELTGKNVEVAPDDYGRDPVAGRLVFADEQTLILERSHARVGQVHVHFPKQGYAIKPA</sequence>
<dbReference type="CDD" id="cd00570">
    <property type="entry name" value="GST_N_family"/>
    <property type="match status" value="1"/>
</dbReference>
<evidence type="ECO:0000259" key="1">
    <source>
        <dbReference type="PROSITE" id="PS50404"/>
    </source>
</evidence>